<protein>
    <submittedName>
        <fullName evidence="1">Uncharacterized protein</fullName>
    </submittedName>
</protein>
<evidence type="ECO:0000313" key="2">
    <source>
        <dbReference type="Proteomes" id="UP000649573"/>
    </source>
</evidence>
<gene>
    <name evidence="1" type="ORF">GCM10010178_03290</name>
</gene>
<reference evidence="2" key="1">
    <citation type="journal article" date="2019" name="Int. J. Syst. Evol. Microbiol.">
        <title>The Global Catalogue of Microorganisms (GCM) 10K type strain sequencing project: providing services to taxonomists for standard genome sequencing and annotation.</title>
        <authorList>
            <consortium name="The Broad Institute Genomics Platform"/>
            <consortium name="The Broad Institute Genome Sequencing Center for Infectious Disease"/>
            <person name="Wu L."/>
            <person name="Ma J."/>
        </authorList>
    </citation>
    <scope>NUCLEOTIDE SEQUENCE [LARGE SCALE GENOMIC DNA]</scope>
    <source>
        <strain evidence="2">JCM 3296</strain>
    </source>
</reference>
<keyword evidence="2" id="KW-1185">Reference proteome</keyword>
<dbReference type="Proteomes" id="UP000649573">
    <property type="component" value="Unassembled WGS sequence"/>
</dbReference>
<comment type="caution">
    <text evidence="1">The sequence shown here is derived from an EMBL/GenBank/DDBJ whole genome shotgun (WGS) entry which is preliminary data.</text>
</comment>
<sequence>MQLLIVGALLGVAVGAPLGALVRPHIAWLEKHSRRTWNVDPLITHCERDRSIIWAGMPDWVGETVYIDDPLRLSGQIPPDRDTWSTWVRAHNAFDAYRTPLKITLQARVDAAVVIENILVHVHRAVPVTRGAILARGTGGASVEPRRFSIDLDWGSPPVVTWHGKDGSPQGPLALKLAAGDVEVFHVWAEARQPVWYEWAFELLCSSRVRGFAG</sequence>
<dbReference type="RefSeq" id="WP_229812157.1">
    <property type="nucleotide sequence ID" value="NZ_BMRE01000001.1"/>
</dbReference>
<accession>A0ABQ2U9R1</accession>
<proteinExistence type="predicted"/>
<name>A0ABQ2U9R1_9PSEU</name>
<evidence type="ECO:0000313" key="1">
    <source>
        <dbReference type="EMBL" id="GGU15130.1"/>
    </source>
</evidence>
<dbReference type="EMBL" id="BMRE01000001">
    <property type="protein sequence ID" value="GGU15130.1"/>
    <property type="molecule type" value="Genomic_DNA"/>
</dbReference>
<organism evidence="1 2">
    <name type="scientific">Lentzea flava</name>
    <dbReference type="NCBI Taxonomy" id="103732"/>
    <lineage>
        <taxon>Bacteria</taxon>
        <taxon>Bacillati</taxon>
        <taxon>Actinomycetota</taxon>
        <taxon>Actinomycetes</taxon>
        <taxon>Pseudonocardiales</taxon>
        <taxon>Pseudonocardiaceae</taxon>
        <taxon>Lentzea</taxon>
    </lineage>
</organism>